<dbReference type="SMART" id="SM00903">
    <property type="entry name" value="Flavin_Reduct"/>
    <property type="match status" value="1"/>
</dbReference>
<dbReference type="InterPro" id="IPR012349">
    <property type="entry name" value="Split_barrel_FMN-bd"/>
</dbReference>
<sequence>MNVELDPIHFRQVLGQYPTGVAIVTAVSRSGEPIGMTVGSFSSVSLDPPLVAFMPDKNSTSWRALQDSGDRFCVNLLGADQENICRSVAVRKENKFADIAWRKSPQGSPLIVDSVAYIDCTIEAVHDVGDHNIVIGRVQDLAVENASYPLLFFRGGYGSFRPLSLAARDIDLLDQLRLIDFARPHMDELAHHFDSEVTVTTLLNDELVLAAAAGRARHQIVPRQVGQRERFRAPLGTVYAAWGEPALRERWIENSGQSATPEQIEEYRQIPDRVRDRGVAVSLVRKSPAPDGVSPARGAEAWYNPESLDGLEGFELRSVSAPVFDARGRVAFALTLWGTRGGPAARATVEEYIYRLLEACEAATKAVGEMTNRDIR</sequence>
<reference evidence="4 5" key="1">
    <citation type="submission" date="2023-07" db="EMBL/GenBank/DDBJ databases">
        <title>Sorghum-associated microbial communities from plants grown in Nebraska, USA.</title>
        <authorList>
            <person name="Schachtman D."/>
        </authorList>
    </citation>
    <scope>NUCLEOTIDE SEQUENCE [LARGE SCALE GENOMIC DNA]</scope>
    <source>
        <strain evidence="4 5">BE167</strain>
    </source>
</reference>
<dbReference type="Proteomes" id="UP001252243">
    <property type="component" value="Unassembled WGS sequence"/>
</dbReference>
<evidence type="ECO:0000259" key="3">
    <source>
        <dbReference type="PROSITE" id="PS51078"/>
    </source>
</evidence>
<keyword evidence="5" id="KW-1185">Reference proteome</keyword>
<dbReference type="EMBL" id="JAVDVQ010000043">
    <property type="protein sequence ID" value="MDR7085039.1"/>
    <property type="molecule type" value="Genomic_DNA"/>
</dbReference>
<dbReference type="PANTHER" id="PTHR30466">
    <property type="entry name" value="FLAVIN REDUCTASE"/>
    <property type="match status" value="1"/>
</dbReference>
<dbReference type="InterPro" id="IPR002563">
    <property type="entry name" value="Flavin_Rdtase-like_dom"/>
</dbReference>
<evidence type="ECO:0000256" key="2">
    <source>
        <dbReference type="ARBA" id="ARBA00023002"/>
    </source>
</evidence>
<dbReference type="SUPFAM" id="SSF55781">
    <property type="entry name" value="GAF domain-like"/>
    <property type="match status" value="1"/>
</dbReference>
<accession>A0ABU1UIM6</accession>
<evidence type="ECO:0000313" key="4">
    <source>
        <dbReference type="EMBL" id="MDR7085039.1"/>
    </source>
</evidence>
<organism evidence="4 5">
    <name type="scientific">Arthrobacter ginsengisoli</name>
    <dbReference type="NCBI Taxonomy" id="1356565"/>
    <lineage>
        <taxon>Bacteria</taxon>
        <taxon>Bacillati</taxon>
        <taxon>Actinomycetota</taxon>
        <taxon>Actinomycetes</taxon>
        <taxon>Micrococcales</taxon>
        <taxon>Micrococcaceae</taxon>
        <taxon>Arthrobacter</taxon>
    </lineage>
</organism>
<dbReference type="Pfam" id="PF01613">
    <property type="entry name" value="Flavin_Reduct"/>
    <property type="match status" value="1"/>
</dbReference>
<dbReference type="Gene3D" id="2.30.110.10">
    <property type="entry name" value="Electron Transport, Fmn-binding Protein, Chain A"/>
    <property type="match status" value="1"/>
</dbReference>
<dbReference type="Gene3D" id="3.30.450.40">
    <property type="match status" value="1"/>
</dbReference>
<proteinExistence type="inferred from homology"/>
<dbReference type="InterPro" id="IPR014757">
    <property type="entry name" value="Tscrpt_reg_IclR_C"/>
</dbReference>
<dbReference type="InterPro" id="IPR029016">
    <property type="entry name" value="GAF-like_dom_sf"/>
</dbReference>
<protein>
    <submittedName>
        <fullName evidence="4">Flavin reductase (DIM6/NTAB) family NADH-FMN oxidoreductase RutF/DNA-binding IclR family transcriptional regulator</fullName>
    </submittedName>
</protein>
<dbReference type="RefSeq" id="WP_310062393.1">
    <property type="nucleotide sequence ID" value="NZ_JAVDVQ010000043.1"/>
</dbReference>
<evidence type="ECO:0000256" key="1">
    <source>
        <dbReference type="ARBA" id="ARBA00008898"/>
    </source>
</evidence>
<feature type="domain" description="IclR-ED" evidence="3">
    <location>
        <begin position="164"/>
        <end position="369"/>
    </location>
</feature>
<name>A0ABU1UIM6_9MICC</name>
<evidence type="ECO:0000313" key="5">
    <source>
        <dbReference type="Proteomes" id="UP001252243"/>
    </source>
</evidence>
<comment type="similarity">
    <text evidence="1">Belongs to the non-flavoprotein flavin reductase family.</text>
</comment>
<gene>
    <name evidence="4" type="ORF">J2X01_004359</name>
</gene>
<dbReference type="PANTHER" id="PTHR30466:SF11">
    <property type="entry name" value="FLAVIN-DEPENDENT MONOOXYGENASE, REDUCTASE SUBUNIT HSAB"/>
    <property type="match status" value="1"/>
</dbReference>
<dbReference type="PROSITE" id="PS51078">
    <property type="entry name" value="ICLR_ED"/>
    <property type="match status" value="1"/>
</dbReference>
<keyword evidence="2" id="KW-0560">Oxidoreductase</keyword>
<dbReference type="InterPro" id="IPR050268">
    <property type="entry name" value="NADH-dep_flavin_reductase"/>
</dbReference>
<dbReference type="SUPFAM" id="SSF50475">
    <property type="entry name" value="FMN-binding split barrel"/>
    <property type="match status" value="1"/>
</dbReference>
<comment type="caution">
    <text evidence="4">The sequence shown here is derived from an EMBL/GenBank/DDBJ whole genome shotgun (WGS) entry which is preliminary data.</text>
</comment>